<proteinExistence type="predicted"/>
<dbReference type="InterPro" id="IPR058245">
    <property type="entry name" value="NreC/VraR/RcsB-like_REC"/>
</dbReference>
<keyword evidence="3" id="KW-0238">DNA-binding</keyword>
<evidence type="ECO:0000256" key="4">
    <source>
        <dbReference type="ARBA" id="ARBA00023163"/>
    </source>
</evidence>
<dbReference type="RefSeq" id="WP_344104253.1">
    <property type="nucleotide sequence ID" value="NZ_BAAANL010000006.1"/>
</dbReference>
<keyword evidence="4" id="KW-0804">Transcription</keyword>
<keyword evidence="9" id="KW-1185">Reference proteome</keyword>
<dbReference type="Proteomes" id="UP001501094">
    <property type="component" value="Unassembled WGS sequence"/>
</dbReference>
<dbReference type="SMART" id="SM00421">
    <property type="entry name" value="HTH_LUXR"/>
    <property type="match status" value="1"/>
</dbReference>
<evidence type="ECO:0000256" key="3">
    <source>
        <dbReference type="ARBA" id="ARBA00023125"/>
    </source>
</evidence>
<gene>
    <name evidence="8" type="ORF">GCM10009751_29430</name>
</gene>
<dbReference type="InterPro" id="IPR001789">
    <property type="entry name" value="Sig_transdc_resp-reg_receiver"/>
</dbReference>
<feature type="modified residue" description="4-aspartylphosphate" evidence="5">
    <location>
        <position position="52"/>
    </location>
</feature>
<organism evidence="8 9">
    <name type="scientific">Myceligenerans crystallogenes</name>
    <dbReference type="NCBI Taxonomy" id="316335"/>
    <lineage>
        <taxon>Bacteria</taxon>
        <taxon>Bacillati</taxon>
        <taxon>Actinomycetota</taxon>
        <taxon>Actinomycetes</taxon>
        <taxon>Micrococcales</taxon>
        <taxon>Promicromonosporaceae</taxon>
        <taxon>Myceligenerans</taxon>
    </lineage>
</organism>
<feature type="domain" description="Response regulatory" evidence="7">
    <location>
        <begin position="2"/>
        <end position="122"/>
    </location>
</feature>
<dbReference type="CDD" id="cd06170">
    <property type="entry name" value="LuxR_C_like"/>
    <property type="match status" value="1"/>
</dbReference>
<dbReference type="InterPro" id="IPR039420">
    <property type="entry name" value="WalR-like"/>
</dbReference>
<dbReference type="PROSITE" id="PS50110">
    <property type="entry name" value="RESPONSE_REGULATORY"/>
    <property type="match status" value="1"/>
</dbReference>
<name>A0ABN2NH61_9MICO</name>
<protein>
    <submittedName>
        <fullName evidence="8">Response regulator transcription factor</fullName>
    </submittedName>
</protein>
<dbReference type="Pfam" id="PF00196">
    <property type="entry name" value="GerE"/>
    <property type="match status" value="1"/>
</dbReference>
<evidence type="ECO:0000313" key="8">
    <source>
        <dbReference type="EMBL" id="GAA1868909.1"/>
    </source>
</evidence>
<sequence>MRVMLAEDSSLLREGMRSLLTDEGHDVVATYASAEPLLARLAAERPDVVVLDVRMPPTHTDEGVRAAVEIRARWPEVGILVLSQYVEREFTRVLLGDEARGVGYLLKDRVMRVDDFLDALSRVASGGLVLDPEVVGQLFRSTTHALGGLTSREQEVLGLMAQGRTNAGIAAALFVSVSAVEKHANAIFDKLGLAAETGYNRRVLAILRYLEA</sequence>
<dbReference type="Pfam" id="PF00072">
    <property type="entry name" value="Response_reg"/>
    <property type="match status" value="1"/>
</dbReference>
<dbReference type="SMART" id="SM00448">
    <property type="entry name" value="REC"/>
    <property type="match status" value="1"/>
</dbReference>
<evidence type="ECO:0000256" key="5">
    <source>
        <dbReference type="PROSITE-ProRule" id="PRU00169"/>
    </source>
</evidence>
<evidence type="ECO:0000256" key="1">
    <source>
        <dbReference type="ARBA" id="ARBA00022553"/>
    </source>
</evidence>
<dbReference type="InterPro" id="IPR000792">
    <property type="entry name" value="Tscrpt_reg_LuxR_C"/>
</dbReference>
<dbReference type="PANTHER" id="PTHR43214">
    <property type="entry name" value="TWO-COMPONENT RESPONSE REGULATOR"/>
    <property type="match status" value="1"/>
</dbReference>
<dbReference type="PRINTS" id="PR00038">
    <property type="entry name" value="HTHLUXR"/>
</dbReference>
<keyword evidence="1 5" id="KW-0597">Phosphoprotein</keyword>
<evidence type="ECO:0000256" key="2">
    <source>
        <dbReference type="ARBA" id="ARBA00023015"/>
    </source>
</evidence>
<dbReference type="EMBL" id="BAAANL010000006">
    <property type="protein sequence ID" value="GAA1868909.1"/>
    <property type="molecule type" value="Genomic_DNA"/>
</dbReference>
<evidence type="ECO:0000259" key="7">
    <source>
        <dbReference type="PROSITE" id="PS50110"/>
    </source>
</evidence>
<keyword evidence="2" id="KW-0805">Transcription regulation</keyword>
<accession>A0ABN2NH61</accession>
<dbReference type="PROSITE" id="PS50043">
    <property type="entry name" value="HTH_LUXR_2"/>
    <property type="match status" value="1"/>
</dbReference>
<dbReference type="InterPro" id="IPR011006">
    <property type="entry name" value="CheY-like_superfamily"/>
</dbReference>
<dbReference type="PANTHER" id="PTHR43214:SF24">
    <property type="entry name" value="TRANSCRIPTIONAL REGULATORY PROTEIN NARL-RELATED"/>
    <property type="match status" value="1"/>
</dbReference>
<dbReference type="Gene3D" id="3.40.50.2300">
    <property type="match status" value="1"/>
</dbReference>
<feature type="domain" description="HTH luxR-type" evidence="6">
    <location>
        <begin position="142"/>
        <end position="207"/>
    </location>
</feature>
<comment type="caution">
    <text evidence="8">The sequence shown here is derived from an EMBL/GenBank/DDBJ whole genome shotgun (WGS) entry which is preliminary data.</text>
</comment>
<evidence type="ECO:0000313" key="9">
    <source>
        <dbReference type="Proteomes" id="UP001501094"/>
    </source>
</evidence>
<evidence type="ECO:0000259" key="6">
    <source>
        <dbReference type="PROSITE" id="PS50043"/>
    </source>
</evidence>
<dbReference type="CDD" id="cd17535">
    <property type="entry name" value="REC_NarL-like"/>
    <property type="match status" value="1"/>
</dbReference>
<reference evidence="8 9" key="1">
    <citation type="journal article" date="2019" name="Int. J. Syst. Evol. Microbiol.">
        <title>The Global Catalogue of Microorganisms (GCM) 10K type strain sequencing project: providing services to taxonomists for standard genome sequencing and annotation.</title>
        <authorList>
            <consortium name="The Broad Institute Genomics Platform"/>
            <consortium name="The Broad Institute Genome Sequencing Center for Infectious Disease"/>
            <person name="Wu L."/>
            <person name="Ma J."/>
        </authorList>
    </citation>
    <scope>NUCLEOTIDE SEQUENCE [LARGE SCALE GENOMIC DNA]</scope>
    <source>
        <strain evidence="8 9">JCM 14326</strain>
    </source>
</reference>
<dbReference type="SUPFAM" id="SSF52172">
    <property type="entry name" value="CheY-like"/>
    <property type="match status" value="1"/>
</dbReference>